<dbReference type="EMBL" id="VNIA01000001">
    <property type="protein sequence ID" value="TYP99554.1"/>
    <property type="molecule type" value="Genomic_DNA"/>
</dbReference>
<accession>A0A5S5DV07</accession>
<keyword evidence="1" id="KW-0812">Transmembrane</keyword>
<feature type="transmembrane region" description="Helical" evidence="1">
    <location>
        <begin position="322"/>
        <end position="343"/>
    </location>
</feature>
<organism evidence="3 4">
    <name type="scientific">Tenacibaculum adriaticum</name>
    <dbReference type="NCBI Taxonomy" id="413713"/>
    <lineage>
        <taxon>Bacteria</taxon>
        <taxon>Pseudomonadati</taxon>
        <taxon>Bacteroidota</taxon>
        <taxon>Flavobacteriia</taxon>
        <taxon>Flavobacteriales</taxon>
        <taxon>Flavobacteriaceae</taxon>
        <taxon>Tenacibaculum</taxon>
    </lineage>
</organism>
<keyword evidence="1" id="KW-0472">Membrane</keyword>
<comment type="caution">
    <text evidence="3">The sequence shown here is derived from an EMBL/GenBank/DDBJ whole genome shotgun (WGS) entry which is preliminary data.</text>
</comment>
<sequence length="361" mass="41186">MKKLLFYISLFISAFAFSQSSIVKVEVDTTNIRIGEQFQYKMSVDETENVIIPKLENLNGLEVIDSLKIDTINNKLIRKYILTGFDSGAFYIPQQQVFIKNQAFLTDSLLINVTTVPVDTTKIKKFPIKGIKGEPYQFDDFKTILFWVLGILLFVGTVLYFALKRTQNNEVRTAEPLLAPYQEALRGLKLLDEKLLWQNNKIKQYYSELTDVIRHYIERELHVPAQETTTNGLIETLSDFNDTKSINTNKETIKKLELLLQQADLVKFAKSKPMAHEIESDRNIAENIINNLKLNITETSPEIKNIQPVIIVEKPTVKKPTVIIRVLLILLILVIVGLISYGLSKAVTLSNSLKQPITNVK</sequence>
<dbReference type="Pfam" id="PF13584">
    <property type="entry name" value="BatD"/>
    <property type="match status" value="1"/>
</dbReference>
<evidence type="ECO:0008006" key="5">
    <source>
        <dbReference type="Google" id="ProtNLM"/>
    </source>
</evidence>
<proteinExistence type="predicted"/>
<evidence type="ECO:0000256" key="2">
    <source>
        <dbReference type="SAM" id="SignalP"/>
    </source>
</evidence>
<reference evidence="3 4" key="1">
    <citation type="submission" date="2019-07" db="EMBL/GenBank/DDBJ databases">
        <title>Genomic Encyclopedia of Type Strains, Phase IV (KMG-IV): sequencing the most valuable type-strain genomes for metagenomic binning, comparative biology and taxonomic classification.</title>
        <authorList>
            <person name="Goeker M."/>
        </authorList>
    </citation>
    <scope>NUCLEOTIDE SEQUENCE [LARGE SCALE GENOMIC DNA]</scope>
    <source>
        <strain evidence="3 4">DSM 18961</strain>
    </source>
</reference>
<dbReference type="AlphaFoldDB" id="A0A5S5DV07"/>
<feature type="transmembrane region" description="Helical" evidence="1">
    <location>
        <begin position="144"/>
        <end position="163"/>
    </location>
</feature>
<feature type="signal peptide" evidence="2">
    <location>
        <begin position="1"/>
        <end position="18"/>
    </location>
</feature>
<name>A0A5S5DV07_9FLAO</name>
<feature type="chain" id="PRO_5024434867" description="Oxygen tolerance protein BatD" evidence="2">
    <location>
        <begin position="19"/>
        <end position="361"/>
    </location>
</feature>
<dbReference type="Proteomes" id="UP000323136">
    <property type="component" value="Unassembled WGS sequence"/>
</dbReference>
<gene>
    <name evidence="3" type="ORF">C7447_101154</name>
</gene>
<evidence type="ECO:0000313" key="3">
    <source>
        <dbReference type="EMBL" id="TYP99554.1"/>
    </source>
</evidence>
<dbReference type="InterPro" id="IPR025738">
    <property type="entry name" value="BatD"/>
</dbReference>
<keyword evidence="1" id="KW-1133">Transmembrane helix</keyword>
<protein>
    <recommendedName>
        <fullName evidence="5">Oxygen tolerance protein BatD</fullName>
    </recommendedName>
</protein>
<evidence type="ECO:0000256" key="1">
    <source>
        <dbReference type="SAM" id="Phobius"/>
    </source>
</evidence>
<keyword evidence="4" id="KW-1185">Reference proteome</keyword>
<evidence type="ECO:0000313" key="4">
    <source>
        <dbReference type="Proteomes" id="UP000323136"/>
    </source>
</evidence>
<keyword evidence="2" id="KW-0732">Signal</keyword>